<comment type="caution">
    <text evidence="2">The sequence shown here is derived from an EMBL/GenBank/DDBJ whole genome shotgun (WGS) entry which is preliminary data.</text>
</comment>
<gene>
    <name evidence="2" type="ORF">SE37_08110</name>
</gene>
<accession>A0A0C1QPP7</accession>
<evidence type="ECO:0000313" key="2">
    <source>
        <dbReference type="EMBL" id="KIE42592.1"/>
    </source>
</evidence>
<evidence type="ECO:0000313" key="3">
    <source>
        <dbReference type="Proteomes" id="UP000031433"/>
    </source>
</evidence>
<dbReference type="SUPFAM" id="SSF53146">
    <property type="entry name" value="Nitrogenase accessory factor-like"/>
    <property type="match status" value="1"/>
</dbReference>
<dbReference type="Gene3D" id="3.30.420.130">
    <property type="entry name" value="Dinitrogenase iron-molybdenum cofactor biosynthesis domain"/>
    <property type="match status" value="1"/>
</dbReference>
<reference evidence="2 3" key="1">
    <citation type="submission" date="2015-01" db="EMBL/GenBank/DDBJ databases">
        <title>Genome sequence of the anaerobic bacterium Geobacter soli GSS01, a dissimilatory Fe(III) reducer from soil.</title>
        <authorList>
            <person name="Yang G."/>
            <person name="Zhou S."/>
        </authorList>
    </citation>
    <scope>NUCLEOTIDE SEQUENCE [LARGE SCALE GENOMIC DNA]</scope>
    <source>
        <strain evidence="2 3">GSS01</strain>
    </source>
</reference>
<dbReference type="Pfam" id="PF02579">
    <property type="entry name" value="Nitro_FeMo-Co"/>
    <property type="match status" value="1"/>
</dbReference>
<keyword evidence="3" id="KW-1185">Reference proteome</keyword>
<dbReference type="AlphaFoldDB" id="A0A0C1QPP7"/>
<protein>
    <submittedName>
        <fullName evidence="2">Diguanylate cyclase</fullName>
    </submittedName>
</protein>
<organism evidence="2 3">
    <name type="scientific">Geobacter soli</name>
    <dbReference type="NCBI Taxonomy" id="1510391"/>
    <lineage>
        <taxon>Bacteria</taxon>
        <taxon>Pseudomonadati</taxon>
        <taxon>Thermodesulfobacteriota</taxon>
        <taxon>Desulfuromonadia</taxon>
        <taxon>Geobacterales</taxon>
        <taxon>Geobacteraceae</taxon>
        <taxon>Geobacter</taxon>
    </lineage>
</organism>
<dbReference type="InterPro" id="IPR003731">
    <property type="entry name" value="Di-Nase_FeMo-co_biosynth"/>
</dbReference>
<dbReference type="PANTHER" id="PTHR33937:SF2">
    <property type="entry name" value="DINITROGENASE IRON-MOLYBDENUM COFACTOR BIOSYNTHESIS DOMAIN-CONTAINING PROTEIN"/>
    <property type="match status" value="1"/>
</dbReference>
<dbReference type="InterPro" id="IPR051840">
    <property type="entry name" value="NifX/NifY_domain"/>
</dbReference>
<dbReference type="InterPro" id="IPR036105">
    <property type="entry name" value="DiNase_FeMo-co_biosyn_sf"/>
</dbReference>
<dbReference type="PANTHER" id="PTHR33937">
    <property type="entry name" value="IRON-MOLYBDENUM PROTEIN-RELATED-RELATED"/>
    <property type="match status" value="1"/>
</dbReference>
<dbReference type="RefSeq" id="WP_039645302.1">
    <property type="nucleotide sequence ID" value="NZ_JXBL01000001.1"/>
</dbReference>
<evidence type="ECO:0000259" key="1">
    <source>
        <dbReference type="Pfam" id="PF02579"/>
    </source>
</evidence>
<sequence length="125" mass="13018">MKLCFPVTSDDGLDSKVHDHFGSAQRFIMVDTETGATFSIDNTDKHHTHGSCNPLKALAGAPLDAVVVGGIGAGALIMLNRAKVRVFSSQAPTVGENVALFRSGAFREIVPPTCGGHGHGHGCAH</sequence>
<feature type="domain" description="Dinitrogenase iron-molybdenum cofactor biosynthesis" evidence="1">
    <location>
        <begin position="14"/>
        <end position="102"/>
    </location>
</feature>
<dbReference type="EMBL" id="JXBL01000001">
    <property type="protein sequence ID" value="KIE42592.1"/>
    <property type="molecule type" value="Genomic_DNA"/>
</dbReference>
<dbReference type="Proteomes" id="UP000031433">
    <property type="component" value="Unassembled WGS sequence"/>
</dbReference>
<name>A0A0C1QPP7_9BACT</name>
<proteinExistence type="predicted"/>